<dbReference type="Proteomes" id="UP000012065">
    <property type="component" value="Unassembled WGS sequence"/>
</dbReference>
<reference evidence="2 4" key="2">
    <citation type="journal article" date="2013" name="J. Biotechnol.">
        <title>Establishment and interpretation of the genome sequence of the phytopathogenic fungus Rhizoctonia solani AG1-IB isolate 7/3/14.</title>
        <authorList>
            <person name="Wibberg D.W."/>
            <person name="Jelonek L.J."/>
            <person name="Rupp O.R."/>
            <person name="Hennig M.H."/>
            <person name="Eikmeyer F.E."/>
            <person name="Goesmann A.G."/>
            <person name="Hartmann A.H."/>
            <person name="Borriss R.B."/>
            <person name="Grosch R.G."/>
            <person name="Puehler A.P."/>
            <person name="Schlueter A.S."/>
        </authorList>
    </citation>
    <scope>NUCLEOTIDE SEQUENCE [LARGE SCALE GENOMIC DNA]</scope>
    <source>
        <strain evidence="4">AG1-IB / isolate 7/3/14</strain>
        <strain evidence="2">Isolate 7/3/14</strain>
    </source>
</reference>
<keyword evidence="1" id="KW-0472">Membrane</keyword>
<dbReference type="AlphaFoldDB" id="M5CBW4"/>
<dbReference type="Proteomes" id="UP000059188">
    <property type="component" value="Unassembled WGS sequence"/>
</dbReference>
<feature type="transmembrane region" description="Helical" evidence="1">
    <location>
        <begin position="103"/>
        <end position="129"/>
    </location>
</feature>
<dbReference type="EMBL" id="CAOJ01016144">
    <property type="protein sequence ID" value="CCO36570.1"/>
    <property type="molecule type" value="Genomic_DNA"/>
</dbReference>
<evidence type="ECO:0000256" key="1">
    <source>
        <dbReference type="SAM" id="Phobius"/>
    </source>
</evidence>
<dbReference type="HOGENOM" id="CLU_085459_3_0_1"/>
<protein>
    <recommendedName>
        <fullName evidence="6">Transmembrane protein</fullName>
    </recommendedName>
</protein>
<evidence type="ECO:0008006" key="6">
    <source>
        <dbReference type="Google" id="ProtNLM"/>
    </source>
</evidence>
<name>M5CBW4_THACB</name>
<reference evidence="3 5" key="3">
    <citation type="submission" date="2014-11" db="EMBL/GenBank/DDBJ databases">
        <authorList>
            <person name="Wibberg Daniel"/>
        </authorList>
    </citation>
    <scope>NUCLEOTIDE SEQUENCE [LARGE SCALE GENOMIC DNA]</scope>
    <source>
        <strain evidence="3">Rhizoctonia solani AG1-IB 7/3/14</strain>
    </source>
</reference>
<accession>M5CBW4</accession>
<proteinExistence type="predicted"/>
<evidence type="ECO:0000313" key="4">
    <source>
        <dbReference type="Proteomes" id="UP000012065"/>
    </source>
</evidence>
<evidence type="ECO:0000313" key="2">
    <source>
        <dbReference type="EMBL" id="CCO36570.1"/>
    </source>
</evidence>
<reference evidence="2" key="1">
    <citation type="submission" date="2012-10" db="EMBL/GenBank/DDBJ databases">
        <authorList>
            <person name="Jelonek L."/>
        </authorList>
    </citation>
    <scope>NUCLEOTIDE SEQUENCE</scope>
    <source>
        <strain evidence="2">Isolate 7/3/14</strain>
    </source>
</reference>
<dbReference type="EMBL" id="LN679148">
    <property type="protein sequence ID" value="CEL60534.1"/>
    <property type="molecule type" value="Genomic_DNA"/>
</dbReference>
<dbReference type="OrthoDB" id="3229612at2759"/>
<gene>
    <name evidence="2" type="ORF">BN14_10710</name>
    <name evidence="3" type="ORF">RSOLAG1IB_09716</name>
</gene>
<keyword evidence="5" id="KW-1185">Reference proteome</keyword>
<feature type="transmembrane region" description="Helical" evidence="1">
    <location>
        <begin position="141"/>
        <end position="162"/>
    </location>
</feature>
<organism evidence="2 4">
    <name type="scientific">Thanatephorus cucumeris (strain AG1-IB / isolate 7/3/14)</name>
    <name type="common">Lettuce bottom rot fungus</name>
    <name type="synonym">Rhizoctonia solani</name>
    <dbReference type="NCBI Taxonomy" id="1108050"/>
    <lineage>
        <taxon>Eukaryota</taxon>
        <taxon>Fungi</taxon>
        <taxon>Dikarya</taxon>
        <taxon>Basidiomycota</taxon>
        <taxon>Agaricomycotina</taxon>
        <taxon>Agaricomycetes</taxon>
        <taxon>Cantharellales</taxon>
        <taxon>Ceratobasidiaceae</taxon>
        <taxon>Rhizoctonia</taxon>
        <taxon>Rhizoctonia solani AG-1</taxon>
    </lineage>
</organism>
<keyword evidence="1" id="KW-1133">Transmembrane helix</keyword>
<evidence type="ECO:0000313" key="3">
    <source>
        <dbReference type="EMBL" id="CEL60534.1"/>
    </source>
</evidence>
<evidence type="ECO:0000313" key="5">
    <source>
        <dbReference type="Proteomes" id="UP000059188"/>
    </source>
</evidence>
<keyword evidence="1" id="KW-0812">Transmembrane</keyword>
<sequence>MSSFIRFAGVAAVILSLGLFAAALPVIVGIDIVTPVGVDAVSCVFKHALLDLNLVPKIKALLDCKNIVELELAAKPIVVVFQVCVNELLKIGAGVQVEADAKLSLIACVTSIITLLVQVLVQVCVKFGVAATLHLCAQIDAVVHLCLINLDVCVAGIVALIFNGLGAVISLFVQVNLKLCLDVLVKASAALA</sequence>